<name>A0A2T0RPA1_9RHOB</name>
<dbReference type="InterPro" id="IPR037185">
    <property type="entry name" value="EmrE-like"/>
</dbReference>
<feature type="transmembrane region" description="Helical" evidence="1">
    <location>
        <begin position="66"/>
        <end position="85"/>
    </location>
</feature>
<feature type="transmembrane region" description="Helical" evidence="1">
    <location>
        <begin position="97"/>
        <end position="117"/>
    </location>
</feature>
<evidence type="ECO:0000256" key="1">
    <source>
        <dbReference type="SAM" id="Phobius"/>
    </source>
</evidence>
<proteinExistence type="predicted"/>
<dbReference type="PANTHER" id="PTHR22911">
    <property type="entry name" value="ACYL-MALONYL CONDENSING ENZYME-RELATED"/>
    <property type="match status" value="1"/>
</dbReference>
<comment type="caution">
    <text evidence="3">The sequence shown here is derived from an EMBL/GenBank/DDBJ whole genome shotgun (WGS) entry which is preliminary data.</text>
</comment>
<organism evidence="3 4">
    <name type="scientific">Aliiruegeria haliotis</name>
    <dbReference type="NCBI Taxonomy" id="1280846"/>
    <lineage>
        <taxon>Bacteria</taxon>
        <taxon>Pseudomonadati</taxon>
        <taxon>Pseudomonadota</taxon>
        <taxon>Alphaproteobacteria</taxon>
        <taxon>Rhodobacterales</taxon>
        <taxon>Roseobacteraceae</taxon>
        <taxon>Aliiruegeria</taxon>
    </lineage>
</organism>
<protein>
    <submittedName>
        <fullName evidence="3">Threonine/homoserine efflux transporter RhtA</fullName>
    </submittedName>
</protein>
<dbReference type="PANTHER" id="PTHR22911:SF103">
    <property type="entry name" value="BLR2811 PROTEIN"/>
    <property type="match status" value="1"/>
</dbReference>
<keyword evidence="1" id="KW-0472">Membrane</keyword>
<sequence>MPDSHSTCPAHGFPFEMGTARQGSMTGLTSRSVAIMLFAMALIPLADSAAKVLVSAHGTSPFYVAWTRFVVGAVASLAILAANGQTPHLRLYANWRIWVRGLLIVGAISSMATALRTEPIADVFGAFFIGPILSYALSAMLLRERVSLARTVILLVGFAGVLLVVRPGFGMSSGIGIAAFAGVCYGSYLTSSRWLAGLGSPVELLLSQMVIGSLVLAPIALPLLPTPTWPLAGQTLVSAFASMFGNLLLIMAYAHTPASRLAPFVYFQLIAATFFGLVFFGDLPDGIAMAGIAIIFLSGIASFRLRK</sequence>
<evidence type="ECO:0000259" key="2">
    <source>
        <dbReference type="Pfam" id="PF00892"/>
    </source>
</evidence>
<dbReference type="GO" id="GO:0016020">
    <property type="term" value="C:membrane"/>
    <property type="evidence" value="ECO:0007669"/>
    <property type="project" value="InterPro"/>
</dbReference>
<keyword evidence="1" id="KW-1133">Transmembrane helix</keyword>
<feature type="transmembrane region" description="Helical" evidence="1">
    <location>
        <begin position="261"/>
        <end position="280"/>
    </location>
</feature>
<feature type="transmembrane region" description="Helical" evidence="1">
    <location>
        <begin position="148"/>
        <end position="165"/>
    </location>
</feature>
<dbReference type="SUPFAM" id="SSF103481">
    <property type="entry name" value="Multidrug resistance efflux transporter EmrE"/>
    <property type="match status" value="2"/>
</dbReference>
<feature type="transmembrane region" description="Helical" evidence="1">
    <location>
        <begin position="202"/>
        <end position="224"/>
    </location>
</feature>
<dbReference type="AlphaFoldDB" id="A0A2T0RPA1"/>
<feature type="domain" description="EamA" evidence="2">
    <location>
        <begin position="45"/>
        <end position="165"/>
    </location>
</feature>
<dbReference type="Proteomes" id="UP000239480">
    <property type="component" value="Unassembled WGS sequence"/>
</dbReference>
<feature type="transmembrane region" description="Helical" evidence="1">
    <location>
        <begin position="236"/>
        <end position="254"/>
    </location>
</feature>
<evidence type="ECO:0000313" key="3">
    <source>
        <dbReference type="EMBL" id="PRY22988.1"/>
    </source>
</evidence>
<feature type="transmembrane region" description="Helical" evidence="1">
    <location>
        <begin position="123"/>
        <end position="141"/>
    </location>
</feature>
<dbReference type="EMBL" id="PVTD01000005">
    <property type="protein sequence ID" value="PRY22988.1"/>
    <property type="molecule type" value="Genomic_DNA"/>
</dbReference>
<feature type="transmembrane region" description="Helical" evidence="1">
    <location>
        <begin position="171"/>
        <end position="190"/>
    </location>
</feature>
<evidence type="ECO:0000313" key="4">
    <source>
        <dbReference type="Proteomes" id="UP000239480"/>
    </source>
</evidence>
<gene>
    <name evidence="3" type="ORF">CLV78_10540</name>
</gene>
<reference evidence="3 4" key="1">
    <citation type="submission" date="2018-03" db="EMBL/GenBank/DDBJ databases">
        <title>Genomic Encyclopedia of Archaeal and Bacterial Type Strains, Phase II (KMG-II): from individual species to whole genera.</title>
        <authorList>
            <person name="Goeker M."/>
        </authorList>
    </citation>
    <scope>NUCLEOTIDE SEQUENCE [LARGE SCALE GENOMIC DNA]</scope>
    <source>
        <strain evidence="3 4">DSM 29328</strain>
    </source>
</reference>
<keyword evidence="1" id="KW-0812">Transmembrane</keyword>
<feature type="domain" description="EamA" evidence="2">
    <location>
        <begin position="173"/>
        <end position="298"/>
    </location>
</feature>
<dbReference type="InterPro" id="IPR000620">
    <property type="entry name" value="EamA_dom"/>
</dbReference>
<feature type="transmembrane region" description="Helical" evidence="1">
    <location>
        <begin position="286"/>
        <end position="305"/>
    </location>
</feature>
<feature type="transmembrane region" description="Helical" evidence="1">
    <location>
        <begin position="28"/>
        <end position="46"/>
    </location>
</feature>
<dbReference type="Pfam" id="PF00892">
    <property type="entry name" value="EamA"/>
    <property type="match status" value="2"/>
</dbReference>
<keyword evidence="4" id="KW-1185">Reference proteome</keyword>
<accession>A0A2T0RPA1</accession>